<feature type="coiled-coil region" evidence="9">
    <location>
        <begin position="16"/>
        <end position="80"/>
    </location>
</feature>
<sequence length="164" mass="18329">MSTPNENYIILTKEGYENIEKELEELKSVRRKEVSDKLKVARSFGDLSENAEYDEAKNEQAQLEERITKLENILRKAEIISESDMKMNVVNVGSTVKFSIKYPDGEVEEEEYTIVGSAEANPSEGKISNESPIGKSLLGTKKGQKVDVQVPDGIAKLKILSIAY</sequence>
<keyword evidence="5 9" id="KW-0238">DNA-binding</keyword>
<evidence type="ECO:0000256" key="1">
    <source>
        <dbReference type="ARBA" id="ARBA00008213"/>
    </source>
</evidence>
<dbReference type="RefSeq" id="WP_009526719.1">
    <property type="nucleotide sequence ID" value="NZ_ALNK01000018.1"/>
</dbReference>
<dbReference type="OrthoDB" id="9808774at2"/>
<evidence type="ECO:0000313" key="14">
    <source>
        <dbReference type="EMBL" id="EHL16327.1"/>
    </source>
</evidence>
<dbReference type="NCBIfam" id="TIGR01462">
    <property type="entry name" value="greA"/>
    <property type="match status" value="1"/>
</dbReference>
<dbReference type="SUPFAM" id="SSF54534">
    <property type="entry name" value="FKBP-like"/>
    <property type="match status" value="1"/>
</dbReference>
<dbReference type="HOGENOM" id="CLU_101379_2_1_9"/>
<reference evidence="14 18" key="2">
    <citation type="submission" date="2012-05" db="EMBL/GenBank/DDBJ databases">
        <title>The Genome Sequence of Eubacteriaceae bacterium CM2.</title>
        <authorList>
            <consortium name="The Broad Institute Genome Sequencing Platform"/>
            <person name="Earl A."/>
            <person name="Ward D."/>
            <person name="Feldgarden M."/>
            <person name="Gevers D."/>
            <person name="Sizova M."/>
            <person name="Hazen A."/>
            <person name="Epstein S."/>
            <person name="Walker B."/>
            <person name="Young S.K."/>
            <person name="Zeng Q."/>
            <person name="Gargeya S."/>
            <person name="Fitzgerald M."/>
            <person name="Haas B."/>
            <person name="Abouelleil A."/>
            <person name="Alvarado L."/>
            <person name="Arachchi H.M."/>
            <person name="Berlin A."/>
            <person name="Chapman S.B."/>
            <person name="Goldberg J."/>
            <person name="Griggs A."/>
            <person name="Gujja S."/>
            <person name="Hansen M."/>
            <person name="Howarth C."/>
            <person name="Imamovic A."/>
            <person name="Larimer J."/>
            <person name="McCowen C."/>
            <person name="Montmayeur A."/>
            <person name="Murphy C."/>
            <person name="Neiman D."/>
            <person name="Pearson M."/>
            <person name="Priest M."/>
            <person name="Roberts A."/>
            <person name="Saif S."/>
            <person name="Shea T."/>
            <person name="Sisk P."/>
            <person name="Sykes S."/>
            <person name="Wortman J."/>
            <person name="Nusbaum C."/>
            <person name="Birren B."/>
        </authorList>
    </citation>
    <scope>NUCLEOTIDE SEQUENCE [LARGE SCALE GENOMIC DNA]</scope>
    <source>
        <strain evidence="14 18">CM2</strain>
    </source>
</reference>
<accession>J4WBB2</accession>
<dbReference type="GO" id="GO:0003677">
    <property type="term" value="F:DNA binding"/>
    <property type="evidence" value="ECO:0007669"/>
    <property type="project" value="UniProtKB-UniRule"/>
</dbReference>
<evidence type="ECO:0000256" key="10">
    <source>
        <dbReference type="RuleBase" id="RU000556"/>
    </source>
</evidence>
<dbReference type="Proteomes" id="UP000005244">
    <property type="component" value="Unassembled WGS sequence"/>
</dbReference>
<dbReference type="Proteomes" id="UP000003379">
    <property type="component" value="Unassembled WGS sequence"/>
</dbReference>
<evidence type="ECO:0000313" key="17">
    <source>
        <dbReference type="Proteomes" id="UP000005244"/>
    </source>
</evidence>
<dbReference type="InterPro" id="IPR022691">
    <property type="entry name" value="Tscrpt_elong_fac_GreA/B_N"/>
</dbReference>
<dbReference type="GO" id="GO:0003746">
    <property type="term" value="F:translation elongation factor activity"/>
    <property type="evidence" value="ECO:0007669"/>
    <property type="project" value="UniProtKB-KW"/>
</dbReference>
<evidence type="ECO:0000313" key="15">
    <source>
        <dbReference type="EMBL" id="EJU22876.1"/>
    </source>
</evidence>
<keyword evidence="3 9" id="KW-0805">Transcription regulation</keyword>
<dbReference type="EMBL" id="AFZG01000085">
    <property type="protein sequence ID" value="EHL15796.1"/>
    <property type="molecule type" value="Genomic_DNA"/>
</dbReference>
<proteinExistence type="inferred from homology"/>
<dbReference type="PATRIC" id="fig|796939.3.peg.1417"/>
<dbReference type="InterPro" id="IPR023459">
    <property type="entry name" value="Tscrpt_elong_fac_GreA/B_fam"/>
</dbReference>
<organism evidence="13 16">
    <name type="scientific">Peptoanaerobacter stomatis</name>
    <dbReference type="NCBI Taxonomy" id="796937"/>
    <lineage>
        <taxon>Bacteria</taxon>
        <taxon>Bacillati</taxon>
        <taxon>Bacillota</taxon>
        <taxon>Clostridia</taxon>
        <taxon>Peptostreptococcales</taxon>
        <taxon>Filifactoraceae</taxon>
        <taxon>Peptoanaerobacter</taxon>
    </lineage>
</organism>
<dbReference type="Pfam" id="PF01272">
    <property type="entry name" value="GreA_GreB"/>
    <property type="match status" value="1"/>
</dbReference>
<comment type="similarity">
    <text evidence="1 9 10">Belongs to the GreA/GreB family.</text>
</comment>
<dbReference type="Proteomes" id="UP000017818">
    <property type="component" value="Unassembled WGS sequence"/>
</dbReference>
<dbReference type="Gene3D" id="1.10.287.180">
    <property type="entry name" value="Transcription elongation factor, GreA/GreB, N-terminal domain"/>
    <property type="match status" value="1"/>
</dbReference>
<dbReference type="PIRSF" id="PIRSF006092">
    <property type="entry name" value="GreA_GreB"/>
    <property type="match status" value="1"/>
</dbReference>
<dbReference type="GO" id="GO:0006354">
    <property type="term" value="P:DNA-templated transcription elongation"/>
    <property type="evidence" value="ECO:0007669"/>
    <property type="project" value="TreeGrafter"/>
</dbReference>
<evidence type="ECO:0000313" key="13">
    <source>
        <dbReference type="EMBL" id="EHL15796.1"/>
    </source>
</evidence>
<dbReference type="InterPro" id="IPR001437">
    <property type="entry name" value="Tscrpt_elong_fac_GreA/B_C"/>
</dbReference>
<evidence type="ECO:0000256" key="8">
    <source>
        <dbReference type="ARBA" id="ARBA00030776"/>
    </source>
</evidence>
<evidence type="ECO:0000256" key="7">
    <source>
        <dbReference type="ARBA" id="ARBA00024916"/>
    </source>
</evidence>
<evidence type="ECO:0000256" key="3">
    <source>
        <dbReference type="ARBA" id="ARBA00023015"/>
    </source>
</evidence>
<comment type="caution">
    <text evidence="13">The sequence shown here is derived from an EMBL/GenBank/DDBJ whole genome shotgun (WGS) entry which is preliminary data.</text>
</comment>
<evidence type="ECO:0000259" key="12">
    <source>
        <dbReference type="Pfam" id="PF03449"/>
    </source>
</evidence>
<evidence type="ECO:0000256" key="5">
    <source>
        <dbReference type="ARBA" id="ARBA00023125"/>
    </source>
</evidence>
<dbReference type="PANTHER" id="PTHR30437">
    <property type="entry name" value="TRANSCRIPTION ELONGATION FACTOR GREA"/>
    <property type="match status" value="1"/>
</dbReference>
<evidence type="ECO:0000256" key="6">
    <source>
        <dbReference type="ARBA" id="ARBA00023163"/>
    </source>
</evidence>
<evidence type="ECO:0000259" key="11">
    <source>
        <dbReference type="Pfam" id="PF01272"/>
    </source>
</evidence>
<keyword evidence="13" id="KW-0251">Elongation factor</keyword>
<reference evidence="15 17" key="3">
    <citation type="submission" date="2012-07" db="EMBL/GenBank/DDBJ databases">
        <authorList>
            <person name="Durkin A.S."/>
            <person name="McCorrison J."/>
            <person name="Torralba M."/>
            <person name="Gillis M."/>
            <person name="Methe B."/>
            <person name="Sutton G."/>
            <person name="Nelson K.E."/>
        </authorList>
    </citation>
    <scope>NUCLEOTIDE SEQUENCE [LARGE SCALE GENOMIC DNA]</scope>
    <source>
        <strain evidence="15 17">OBRC8</strain>
    </source>
</reference>
<evidence type="ECO:0000313" key="18">
    <source>
        <dbReference type="Proteomes" id="UP000017818"/>
    </source>
</evidence>
<dbReference type="InterPro" id="IPR036953">
    <property type="entry name" value="GreA/GreB_C_sf"/>
</dbReference>
<dbReference type="PANTHER" id="PTHR30437:SF4">
    <property type="entry name" value="TRANSCRIPTION ELONGATION FACTOR GREA"/>
    <property type="match status" value="1"/>
</dbReference>
<dbReference type="GO" id="GO:0070063">
    <property type="term" value="F:RNA polymerase binding"/>
    <property type="evidence" value="ECO:0007669"/>
    <property type="project" value="InterPro"/>
</dbReference>
<dbReference type="NCBIfam" id="NF001263">
    <property type="entry name" value="PRK00226.1-4"/>
    <property type="match status" value="1"/>
</dbReference>
<dbReference type="EMBL" id="ALNK01000018">
    <property type="protein sequence ID" value="EJU22876.1"/>
    <property type="molecule type" value="Genomic_DNA"/>
</dbReference>
<dbReference type="FunFam" id="1.10.287.180:FF:000001">
    <property type="entry name" value="Transcription elongation factor GreA"/>
    <property type="match status" value="1"/>
</dbReference>
<dbReference type="EMBL" id="AFZF02000004">
    <property type="protein sequence ID" value="EHL16327.1"/>
    <property type="molecule type" value="Genomic_DNA"/>
</dbReference>
<keyword evidence="17" id="KW-1185">Reference proteome</keyword>
<dbReference type="InterPro" id="IPR006359">
    <property type="entry name" value="Tscrpt_elong_fac_GreA"/>
</dbReference>
<dbReference type="Pfam" id="PF03449">
    <property type="entry name" value="GreA_GreB_N"/>
    <property type="match status" value="1"/>
</dbReference>
<accession>G9XFQ3</accession>
<dbReference type="InterPro" id="IPR036805">
    <property type="entry name" value="Tscrpt_elong_fac_GreA/B_N_sf"/>
</dbReference>
<keyword evidence="4 9" id="KW-0175">Coiled coil</keyword>
<dbReference type="InterPro" id="IPR018151">
    <property type="entry name" value="TF_GreA/GreB_CS"/>
</dbReference>
<dbReference type="AlphaFoldDB" id="G9XFQ3"/>
<name>G9XFQ3_9FIRM</name>
<dbReference type="InterPro" id="IPR028624">
    <property type="entry name" value="Tscrpt_elong_fac_GreA/B"/>
</dbReference>
<feature type="domain" description="Transcription elongation factor GreA/GreB C-terminal" evidence="11">
    <location>
        <begin position="88"/>
        <end position="164"/>
    </location>
</feature>
<dbReference type="SUPFAM" id="SSF46557">
    <property type="entry name" value="GreA transcript cleavage protein, N-terminal domain"/>
    <property type="match status" value="1"/>
</dbReference>
<accession>V9HNZ1</accession>
<feature type="domain" description="Transcription elongation factor GreA/GreB N-terminal" evidence="12">
    <location>
        <begin position="9"/>
        <end position="79"/>
    </location>
</feature>
<evidence type="ECO:0000256" key="2">
    <source>
        <dbReference type="ARBA" id="ARBA00013729"/>
    </source>
</evidence>
<dbReference type="HAMAP" id="MF_00105">
    <property type="entry name" value="GreA_GreB"/>
    <property type="match status" value="1"/>
</dbReference>
<reference evidence="13 16" key="1">
    <citation type="submission" date="2011-08" db="EMBL/GenBank/DDBJ databases">
        <title>The Genome Sequence of Eubacteriaceae bacterium CM5.</title>
        <authorList>
            <consortium name="The Broad Institute Genome Sequencing Platform"/>
            <person name="Earl A."/>
            <person name="Ward D."/>
            <person name="Feldgarden M."/>
            <person name="Gevers D."/>
            <person name="Sizova M."/>
            <person name="Hazen A."/>
            <person name="Epstein S."/>
            <person name="Young S.K."/>
            <person name="Zeng Q."/>
            <person name="Gargeya S."/>
            <person name="Fitzgerald M."/>
            <person name="Haas B."/>
            <person name="Abouelleil A."/>
            <person name="Alvarado L."/>
            <person name="Arachchi H.M."/>
            <person name="Berlin A."/>
            <person name="Brown A."/>
            <person name="Chapman S.B."/>
            <person name="Chen Z."/>
            <person name="Dunbar C."/>
            <person name="Freedman E."/>
            <person name="Gearin G."/>
            <person name="Gellesch M."/>
            <person name="Goldberg J."/>
            <person name="Griggs A."/>
            <person name="Gujja S."/>
            <person name="Heiman D."/>
            <person name="Howarth C."/>
            <person name="Larson L."/>
            <person name="Lui A."/>
            <person name="MacDonald P.J.P."/>
            <person name="Montmayeur A."/>
            <person name="Murphy C."/>
            <person name="Neiman D."/>
            <person name="Pearson M."/>
            <person name="Priest M."/>
            <person name="Roberts A."/>
            <person name="Saif S."/>
            <person name="Shea T."/>
            <person name="Shenoy N."/>
            <person name="Sisk P."/>
            <person name="Stolte C."/>
            <person name="Sykes S."/>
            <person name="Wortman J."/>
            <person name="Nusbaum C."/>
            <person name="Birren B."/>
        </authorList>
    </citation>
    <scope>NUCLEOTIDE SEQUENCE [LARGE SCALE GENOMIC DNA]</scope>
    <source>
        <strain evidence="13 16">CM5</strain>
    </source>
</reference>
<dbReference type="FunFam" id="3.10.50.30:FF:000001">
    <property type="entry name" value="Transcription elongation factor GreA"/>
    <property type="match status" value="1"/>
</dbReference>
<dbReference type="STRING" id="796937.HMPREF9630_01899"/>
<dbReference type="PROSITE" id="PS00829">
    <property type="entry name" value="GREAB_1"/>
    <property type="match status" value="1"/>
</dbReference>
<evidence type="ECO:0000256" key="9">
    <source>
        <dbReference type="HAMAP-Rule" id="MF_00105"/>
    </source>
</evidence>
<evidence type="ECO:0000256" key="4">
    <source>
        <dbReference type="ARBA" id="ARBA00023054"/>
    </source>
</evidence>
<gene>
    <name evidence="9" type="primary">greA</name>
    <name evidence="15" type="ORF">HMPREF1143_0989</name>
    <name evidence="13" type="ORF">HMPREF9628_00719</name>
    <name evidence="14" type="ORF">HMPREF9630_01899</name>
</gene>
<evidence type="ECO:0000313" key="16">
    <source>
        <dbReference type="Proteomes" id="UP000003379"/>
    </source>
</evidence>
<comment type="function">
    <text evidence="7 9 10">Necessary for efficient RNA polymerase transcription elongation past template-encoded arresting sites. The arresting sites in DNA have the property of trapping a certain fraction of elongating RNA polymerases that pass through, resulting in locked ternary complexes. Cleavage of the nascent transcript by cleavage factors such as GreA or GreB allows the resumption of elongation from the new 3'terminus. GreA releases sequences of 2 to 3 nucleotides.</text>
</comment>
<keyword evidence="13" id="KW-0648">Protein biosynthesis</keyword>
<protein>
    <recommendedName>
        <fullName evidence="2 9">Transcription elongation factor GreA</fullName>
    </recommendedName>
    <alternativeName>
        <fullName evidence="8 9">Transcript cleavage factor GreA</fullName>
    </alternativeName>
</protein>
<dbReference type="Gene3D" id="3.10.50.30">
    <property type="entry name" value="Transcription elongation factor, GreA/GreB, C-terminal domain"/>
    <property type="match status" value="1"/>
</dbReference>
<keyword evidence="6 9" id="KW-0804">Transcription</keyword>
<dbReference type="GO" id="GO:0032784">
    <property type="term" value="P:regulation of DNA-templated transcription elongation"/>
    <property type="evidence" value="ECO:0007669"/>
    <property type="project" value="UniProtKB-UniRule"/>
</dbReference>